<dbReference type="SUPFAM" id="SSF102114">
    <property type="entry name" value="Radical SAM enzymes"/>
    <property type="match status" value="1"/>
</dbReference>
<dbReference type="EMBL" id="DSUT01000091">
    <property type="protein sequence ID" value="HGK28183.1"/>
    <property type="molecule type" value="Genomic_DNA"/>
</dbReference>
<proteinExistence type="predicted"/>
<name>A0A7C4CBB6_UNCW3</name>
<organism evidence="1">
    <name type="scientific">candidate division WOR-3 bacterium</name>
    <dbReference type="NCBI Taxonomy" id="2052148"/>
    <lineage>
        <taxon>Bacteria</taxon>
        <taxon>Bacteria division WOR-3</taxon>
    </lineage>
</organism>
<dbReference type="AlphaFoldDB" id="A0A7C4CBB6"/>
<gene>
    <name evidence="1" type="ORF">ENS41_04435</name>
</gene>
<dbReference type="PANTHER" id="PTHR13932:SF5">
    <property type="entry name" value="RADICAL S-ADENOSYL METHIONINE DOMAIN-CONTAINING PROTEIN 1, MITOCHONDRIAL"/>
    <property type="match status" value="1"/>
</dbReference>
<dbReference type="GO" id="GO:0051539">
    <property type="term" value="F:4 iron, 4 sulfur cluster binding"/>
    <property type="evidence" value="ECO:0007669"/>
    <property type="project" value="TreeGrafter"/>
</dbReference>
<dbReference type="GO" id="GO:0005737">
    <property type="term" value="C:cytoplasm"/>
    <property type="evidence" value="ECO:0007669"/>
    <property type="project" value="TreeGrafter"/>
</dbReference>
<reference evidence="1" key="1">
    <citation type="journal article" date="2020" name="mSystems">
        <title>Genome- and Community-Level Interaction Insights into Carbon Utilization and Element Cycling Functions of Hydrothermarchaeota in Hydrothermal Sediment.</title>
        <authorList>
            <person name="Zhou Z."/>
            <person name="Liu Y."/>
            <person name="Xu W."/>
            <person name="Pan J."/>
            <person name="Luo Z.H."/>
            <person name="Li M."/>
        </authorList>
    </citation>
    <scope>NUCLEOTIDE SEQUENCE [LARGE SCALE GENOMIC DNA]</scope>
    <source>
        <strain evidence="1">SpSt-488</strain>
    </source>
</reference>
<evidence type="ECO:0008006" key="2">
    <source>
        <dbReference type="Google" id="ProtNLM"/>
    </source>
</evidence>
<dbReference type="GO" id="GO:0006779">
    <property type="term" value="P:porphyrin-containing compound biosynthetic process"/>
    <property type="evidence" value="ECO:0007669"/>
    <property type="project" value="TreeGrafter"/>
</dbReference>
<accession>A0A7C4CBB6</accession>
<dbReference type="InterPro" id="IPR058240">
    <property type="entry name" value="rSAM_sf"/>
</dbReference>
<comment type="caution">
    <text evidence="1">The sequence shown here is derived from an EMBL/GenBank/DDBJ whole genome shotgun (WGS) entry which is preliminary data.</text>
</comment>
<dbReference type="PANTHER" id="PTHR13932">
    <property type="entry name" value="COPROPORPHYRINIGEN III OXIDASE"/>
    <property type="match status" value="1"/>
</dbReference>
<sequence>MADQSSRLPSLPVTVVVPFGTVPEQRFGAEVEPYVSARAQRLIAALGREAARCAGEFAGTTFTSVYLAGGPTNLTLDQLYAVLQLLYDNLAIVPEEQSLELVPGTVDAARAKILKESGFDQLNLRLADAGLPGQELDLLAEAGFDSVGVEMSFGAGVRDWPGLLDRLVELKPARIHFLLPQAGGDREVMLRAMAAVRERLTDGWREFLLHHYCRPGHESRHLLALWSDSIQLGLGPAAPTRTAPGFRRNPAKLGDYLALAESGRAAKLAADRAGLLAALVRLEGIRAEQLRPESLRGLLANGLLVANGDRFFLTDRGALALDHVGRLLA</sequence>
<evidence type="ECO:0000313" key="1">
    <source>
        <dbReference type="EMBL" id="HGK28183.1"/>
    </source>
</evidence>
<protein>
    <recommendedName>
        <fullName evidence="2">HemN C-terminal domain-containing protein</fullName>
    </recommendedName>
</protein>
<dbReference type="InterPro" id="IPR034505">
    <property type="entry name" value="Coproporphyrinogen-III_oxidase"/>
</dbReference>